<dbReference type="STRING" id="655353.SAMN04488056_102100"/>
<reference evidence="6 7" key="1">
    <citation type="submission" date="2016-10" db="EMBL/GenBank/DDBJ databases">
        <authorList>
            <person name="de Groot N.N."/>
        </authorList>
    </citation>
    <scope>NUCLEOTIDE SEQUENCE [LARGE SCALE GENOMIC DNA]</scope>
    <source>
        <strain evidence="6 7">CGMCC 1.9157</strain>
    </source>
</reference>
<dbReference type="PANTHER" id="PTHR30363">
    <property type="entry name" value="HTH-TYPE TRANSCRIPTIONAL REGULATOR SRLR-RELATED"/>
    <property type="match status" value="1"/>
</dbReference>
<organism evidence="6 7">
    <name type="scientific">Cohaesibacter marisflavi</name>
    <dbReference type="NCBI Taxonomy" id="655353"/>
    <lineage>
        <taxon>Bacteria</taxon>
        <taxon>Pseudomonadati</taxon>
        <taxon>Pseudomonadota</taxon>
        <taxon>Alphaproteobacteria</taxon>
        <taxon>Hyphomicrobiales</taxon>
        <taxon>Cohaesibacteraceae</taxon>
    </lineage>
</organism>
<dbReference type="Pfam" id="PF08220">
    <property type="entry name" value="HTH_DeoR"/>
    <property type="match status" value="1"/>
</dbReference>
<dbReference type="Pfam" id="PF00455">
    <property type="entry name" value="DeoRC"/>
    <property type="match status" value="1"/>
</dbReference>
<dbReference type="EMBL" id="FOVR01000002">
    <property type="protein sequence ID" value="SFN81423.1"/>
    <property type="molecule type" value="Genomic_DNA"/>
</dbReference>
<dbReference type="SUPFAM" id="SSF46785">
    <property type="entry name" value="Winged helix' DNA-binding domain"/>
    <property type="match status" value="1"/>
</dbReference>
<dbReference type="GO" id="GO:0003700">
    <property type="term" value="F:DNA-binding transcription factor activity"/>
    <property type="evidence" value="ECO:0007669"/>
    <property type="project" value="InterPro"/>
</dbReference>
<dbReference type="AlphaFoldDB" id="A0A1I5C325"/>
<dbReference type="SMART" id="SM00420">
    <property type="entry name" value="HTH_DEOR"/>
    <property type="match status" value="1"/>
</dbReference>
<keyword evidence="1" id="KW-0678">Repressor</keyword>
<feature type="domain" description="HTH deoR-type" evidence="5">
    <location>
        <begin position="16"/>
        <end position="71"/>
    </location>
</feature>
<evidence type="ECO:0000313" key="6">
    <source>
        <dbReference type="EMBL" id="SFN81423.1"/>
    </source>
</evidence>
<evidence type="ECO:0000256" key="1">
    <source>
        <dbReference type="ARBA" id="ARBA00022491"/>
    </source>
</evidence>
<accession>A0A1I5C325</accession>
<dbReference type="InterPro" id="IPR036390">
    <property type="entry name" value="WH_DNA-bd_sf"/>
</dbReference>
<evidence type="ECO:0000256" key="2">
    <source>
        <dbReference type="ARBA" id="ARBA00023015"/>
    </source>
</evidence>
<keyword evidence="7" id="KW-1185">Reference proteome</keyword>
<dbReference type="InterPro" id="IPR050313">
    <property type="entry name" value="Carb_Metab_HTH_regulators"/>
</dbReference>
<dbReference type="InterPro" id="IPR018356">
    <property type="entry name" value="Tscrpt_reg_HTH_DeoR_CS"/>
</dbReference>
<keyword evidence="4" id="KW-0804">Transcription</keyword>
<dbReference type="PROSITE" id="PS51000">
    <property type="entry name" value="HTH_DEOR_2"/>
    <property type="match status" value="1"/>
</dbReference>
<dbReference type="InterPro" id="IPR001034">
    <property type="entry name" value="DeoR_HTH"/>
</dbReference>
<evidence type="ECO:0000256" key="3">
    <source>
        <dbReference type="ARBA" id="ARBA00023125"/>
    </source>
</evidence>
<dbReference type="Gene3D" id="1.10.10.10">
    <property type="entry name" value="Winged helix-like DNA-binding domain superfamily/Winged helix DNA-binding domain"/>
    <property type="match status" value="1"/>
</dbReference>
<gene>
    <name evidence="6" type="ORF">SAMN04488056_102100</name>
</gene>
<dbReference type="Proteomes" id="UP000199236">
    <property type="component" value="Unassembled WGS sequence"/>
</dbReference>
<dbReference type="SUPFAM" id="SSF100950">
    <property type="entry name" value="NagB/RpiA/CoA transferase-like"/>
    <property type="match status" value="1"/>
</dbReference>
<dbReference type="PROSITE" id="PS00894">
    <property type="entry name" value="HTH_DEOR_1"/>
    <property type="match status" value="1"/>
</dbReference>
<dbReference type="OrthoDB" id="9797223at2"/>
<dbReference type="InterPro" id="IPR036388">
    <property type="entry name" value="WH-like_DNA-bd_sf"/>
</dbReference>
<keyword evidence="2" id="KW-0805">Transcription regulation</keyword>
<dbReference type="PRINTS" id="PR00037">
    <property type="entry name" value="HTHLACR"/>
</dbReference>
<dbReference type="SMART" id="SM01134">
    <property type="entry name" value="DeoRC"/>
    <property type="match status" value="1"/>
</dbReference>
<evidence type="ECO:0000259" key="5">
    <source>
        <dbReference type="PROSITE" id="PS51000"/>
    </source>
</evidence>
<sequence>MHGAWSIMTDLTLNNPSVRQTLLRSRLESGEQLVAVDLANEFGISLDTIRRDLLALEDGGLARRVRGGAIPVRSAATPYTERRAEPAANHDTLAKASLPLIKSGMTIILGGGTTLVRLAAYLEPLDDLFVITPAPAIASITLEKSIQTYLVGGRLSPWGACAVGCEAEAALGNLAADLAFPGICGLDQAFGFSMDYTDEAGMTRAMIKAANEVILVCAKEKVGQRARHRILPVKDITTIVTDADAPTMQPFGDAGAEIIHA</sequence>
<dbReference type="InterPro" id="IPR014036">
    <property type="entry name" value="DeoR-like_C"/>
</dbReference>
<dbReference type="InterPro" id="IPR037171">
    <property type="entry name" value="NagB/RpiA_transferase-like"/>
</dbReference>
<evidence type="ECO:0000313" key="7">
    <source>
        <dbReference type="Proteomes" id="UP000199236"/>
    </source>
</evidence>
<proteinExistence type="predicted"/>
<name>A0A1I5C325_9HYPH</name>
<dbReference type="GO" id="GO:0003677">
    <property type="term" value="F:DNA binding"/>
    <property type="evidence" value="ECO:0007669"/>
    <property type="project" value="UniProtKB-KW"/>
</dbReference>
<protein>
    <submittedName>
        <fullName evidence="6">Transcriptional regulator, DeoR family</fullName>
    </submittedName>
</protein>
<keyword evidence="3" id="KW-0238">DNA-binding</keyword>
<evidence type="ECO:0000256" key="4">
    <source>
        <dbReference type="ARBA" id="ARBA00023163"/>
    </source>
</evidence>
<dbReference type="PANTHER" id="PTHR30363:SF4">
    <property type="entry name" value="GLYCEROL-3-PHOSPHATE REGULON REPRESSOR"/>
    <property type="match status" value="1"/>
</dbReference>